<evidence type="ECO:0000313" key="2">
    <source>
        <dbReference type="Proteomes" id="UP000249061"/>
    </source>
</evidence>
<dbReference type="EMBL" id="QFQP01000032">
    <property type="protein sequence ID" value="PZR07275.1"/>
    <property type="molecule type" value="Genomic_DNA"/>
</dbReference>
<dbReference type="AlphaFoldDB" id="A0A2W5T725"/>
<accession>A0A2W5T725</accession>
<name>A0A2W5T725_9BACT</name>
<gene>
    <name evidence="1" type="ORF">DI536_27870</name>
</gene>
<protein>
    <submittedName>
        <fullName evidence="1">Uncharacterized protein</fullName>
    </submittedName>
</protein>
<comment type="caution">
    <text evidence="1">The sequence shown here is derived from an EMBL/GenBank/DDBJ whole genome shotgun (WGS) entry which is preliminary data.</text>
</comment>
<proteinExistence type="predicted"/>
<evidence type="ECO:0000313" key="1">
    <source>
        <dbReference type="EMBL" id="PZR07275.1"/>
    </source>
</evidence>
<organism evidence="1 2">
    <name type="scientific">Archangium gephyra</name>
    <dbReference type="NCBI Taxonomy" id="48"/>
    <lineage>
        <taxon>Bacteria</taxon>
        <taxon>Pseudomonadati</taxon>
        <taxon>Myxococcota</taxon>
        <taxon>Myxococcia</taxon>
        <taxon>Myxococcales</taxon>
        <taxon>Cystobacterineae</taxon>
        <taxon>Archangiaceae</taxon>
        <taxon>Archangium</taxon>
    </lineage>
</organism>
<dbReference type="Proteomes" id="UP000249061">
    <property type="component" value="Unassembled WGS sequence"/>
</dbReference>
<reference evidence="1 2" key="1">
    <citation type="submission" date="2017-08" db="EMBL/GenBank/DDBJ databases">
        <title>Infants hospitalized years apart are colonized by the same room-sourced microbial strains.</title>
        <authorList>
            <person name="Brooks B."/>
            <person name="Olm M.R."/>
            <person name="Firek B.A."/>
            <person name="Baker R."/>
            <person name="Thomas B.C."/>
            <person name="Morowitz M.J."/>
            <person name="Banfield J.F."/>
        </authorList>
    </citation>
    <scope>NUCLEOTIDE SEQUENCE [LARGE SCALE GENOMIC DNA]</scope>
    <source>
        <strain evidence="1">S2_003_000_R2_14</strain>
    </source>
</reference>
<sequence length="264" mass="28886">MSGDAPPWLELQNAMLAEPSNASLRRVLMDALLEVNHPRAKLWLEGGVGTAELLGPLVDVVEPGFTFVEGWLHTARLKAGASRLAGHPLWATVEVLDAAGDSTVSSHPVMKSLRTVSRSSAAVTQLPPQLEHLLEHRVSRADVIALSSVNTLPRLTGLHVVIAADEVASLLPRVAALTSLRVDLVDATPESHPHVVERVYRTGVERMAFGSFQGRLLLEVWRRGASYDWHATRDLHAATAEVRQRVDDAHRFLMWQLRALGVST</sequence>